<evidence type="ECO:0000313" key="2">
    <source>
        <dbReference type="Proteomes" id="UP000031843"/>
    </source>
</evidence>
<reference evidence="1 2" key="1">
    <citation type="journal article" date="2015" name="Genome Announc.">
        <title>Complete Genome Sequence of Cupriavidus basilensis 4G11, Isolated from the Oak Ridge Field Research Center Site.</title>
        <authorList>
            <person name="Ray J."/>
            <person name="Waters R.J."/>
            <person name="Skerker J.M."/>
            <person name="Kuehl J.V."/>
            <person name="Price M.N."/>
            <person name="Huang J."/>
            <person name="Chakraborty R."/>
            <person name="Arkin A.P."/>
            <person name="Deutschbauer A."/>
        </authorList>
    </citation>
    <scope>NUCLEOTIDE SEQUENCE [LARGE SCALE GENOMIC DNA]</scope>
    <source>
        <strain evidence="1">4G11</strain>
    </source>
</reference>
<protein>
    <submittedName>
        <fullName evidence="1">Uncharacterized protein</fullName>
    </submittedName>
</protein>
<gene>
    <name evidence="1" type="ORF">RR42_m0729</name>
</gene>
<accession>A0A0C4YC20</accession>
<dbReference type="AlphaFoldDB" id="A0A0C4YC20"/>
<dbReference type="Proteomes" id="UP000031843">
    <property type="component" value="Chromosome main"/>
</dbReference>
<evidence type="ECO:0000313" key="1">
    <source>
        <dbReference type="EMBL" id="AJG18141.1"/>
    </source>
</evidence>
<proteinExistence type="predicted"/>
<sequence>MTEAAPQIDDERSEILSSEEALALGRIVLVNAVHDELERAGGFTASMDAMRRIDVLLQRGQDRHKLDGVDLIAYVQHSMTIHPDLDAHPEVDDLIKRSADERGLFAAMASKWGFEQRARISSHLGLRKPASERGYQ</sequence>
<keyword evidence="2" id="KW-1185">Reference proteome</keyword>
<dbReference type="KEGG" id="cbw:RR42_m0729"/>
<dbReference type="EMBL" id="CP010536">
    <property type="protein sequence ID" value="AJG18141.1"/>
    <property type="molecule type" value="Genomic_DNA"/>
</dbReference>
<name>A0A0C4YC20_9BURK</name>
<organism evidence="1 2">
    <name type="scientific">Cupriavidus basilensis</name>
    <dbReference type="NCBI Taxonomy" id="68895"/>
    <lineage>
        <taxon>Bacteria</taxon>
        <taxon>Pseudomonadati</taxon>
        <taxon>Pseudomonadota</taxon>
        <taxon>Betaproteobacteria</taxon>
        <taxon>Burkholderiales</taxon>
        <taxon>Burkholderiaceae</taxon>
        <taxon>Cupriavidus</taxon>
    </lineage>
</organism>